<feature type="domain" description="Gamma-glutamylcyclotransferase AIG2-like" evidence="4">
    <location>
        <begin position="47"/>
        <end position="154"/>
    </location>
</feature>
<dbReference type="InterPro" id="IPR013024">
    <property type="entry name" value="GGCT-like"/>
</dbReference>
<organism evidence="5 6">
    <name type="scientific">Sinorhizobium fredii (strain USDA 257)</name>
    <dbReference type="NCBI Taxonomy" id="1185652"/>
    <lineage>
        <taxon>Bacteria</taxon>
        <taxon>Pseudomonadati</taxon>
        <taxon>Pseudomonadota</taxon>
        <taxon>Alphaproteobacteria</taxon>
        <taxon>Hyphomicrobiales</taxon>
        <taxon>Rhizobiaceae</taxon>
        <taxon>Sinorhizobium/Ensifer group</taxon>
        <taxon>Sinorhizobium</taxon>
    </lineage>
</organism>
<dbReference type="PANTHER" id="PTHR12510:SF4">
    <property type="entry name" value="GAMMA-GLUTAMYLAMINECYCLOTRANSFERASE"/>
    <property type="match status" value="1"/>
</dbReference>
<evidence type="ECO:0000313" key="5">
    <source>
        <dbReference type="EMBL" id="AFL52986.1"/>
    </source>
</evidence>
<comment type="similarity">
    <text evidence="1 3">Belongs to the gamma-glutamylcyclotransferase family.</text>
</comment>
<evidence type="ECO:0000256" key="1">
    <source>
        <dbReference type="ARBA" id="ARBA00008861"/>
    </source>
</evidence>
<dbReference type="Gene3D" id="3.10.490.10">
    <property type="entry name" value="Gamma-glutamyl cyclotransferase-like"/>
    <property type="match status" value="1"/>
</dbReference>
<evidence type="ECO:0000259" key="4">
    <source>
        <dbReference type="Pfam" id="PF06094"/>
    </source>
</evidence>
<dbReference type="eggNOG" id="COG2105">
    <property type="taxonomic scope" value="Bacteria"/>
</dbReference>
<dbReference type="SUPFAM" id="SSF110857">
    <property type="entry name" value="Gamma-glutamyl cyclotransferase-like"/>
    <property type="match status" value="1"/>
</dbReference>
<protein>
    <recommendedName>
        <fullName evidence="3">Gamma-glutamylcyclotransferase family protein</fullName>
    </recommendedName>
</protein>
<dbReference type="EMBL" id="CP003563">
    <property type="protein sequence ID" value="AFL52986.1"/>
    <property type="molecule type" value="Genomic_DNA"/>
</dbReference>
<sequence>MARRRFPAIWRSMGCGAVRRTAEQPVALRVGRTNARSLRLIATPQLVFVFGTLKKGFPLHRRRGLAHANFIGLYRTAASYPMLIAGPWFAPMMFFEPGCGLRVSGELYQVDPATLERLDRMESIGRPGNFRRRIRIVPRRPGRSCRALAYFKARFLAASLHSGYLRSYEDRRFVPPWRREAP</sequence>
<accession>I3XAT0</accession>
<dbReference type="InterPro" id="IPR036568">
    <property type="entry name" value="GGCT-like_sf"/>
</dbReference>
<dbReference type="PATRIC" id="fig|1185652.3.peg.4615"/>
<dbReference type="GO" id="GO:0061929">
    <property type="term" value="F:gamma-glutamylaminecyclotransferase activity"/>
    <property type="evidence" value="ECO:0007669"/>
    <property type="project" value="InterPro"/>
</dbReference>
<dbReference type="InterPro" id="IPR009288">
    <property type="entry name" value="AIG2-like_dom"/>
</dbReference>
<dbReference type="STRING" id="1185652.USDA257_c44480"/>
<feature type="active site" description="Proton acceptor" evidence="2">
    <location>
        <position position="122"/>
    </location>
</feature>
<dbReference type="InterPro" id="IPR039126">
    <property type="entry name" value="GGACT"/>
</dbReference>
<dbReference type="KEGG" id="sfd:USDA257_c44480"/>
<dbReference type="HOGENOM" id="CLU_083466_0_1_5"/>
<evidence type="ECO:0000256" key="3">
    <source>
        <dbReference type="RuleBase" id="RU367036"/>
    </source>
</evidence>
<dbReference type="PANTHER" id="PTHR12510">
    <property type="entry name" value="TROPONIN C-AKIN-1 PROTEIN"/>
    <property type="match status" value="1"/>
</dbReference>
<dbReference type="CDD" id="cd06661">
    <property type="entry name" value="GGCT_like"/>
    <property type="match status" value="1"/>
</dbReference>
<dbReference type="Proteomes" id="UP000006180">
    <property type="component" value="Chromosome"/>
</dbReference>
<gene>
    <name evidence="5" type="ORF">USDA257_c44480</name>
</gene>
<reference evidence="5 6" key="1">
    <citation type="journal article" date="2012" name="J. Bacteriol.">
        <title>Complete genome sequence of the broad-host-range strain Sinorhizobium fredii USDA257.</title>
        <authorList>
            <person name="Schuldes J."/>
            <person name="Rodriguez Orbegoso M."/>
            <person name="Schmeisser C."/>
            <person name="Krishnan H.B."/>
            <person name="Daniel R."/>
            <person name="Streit W.R."/>
        </authorList>
    </citation>
    <scope>NUCLEOTIDE SEQUENCE [LARGE SCALE GENOMIC DNA]</scope>
    <source>
        <strain evidence="5 6">USDA 257</strain>
    </source>
</reference>
<name>I3XAT0_SINF2</name>
<evidence type="ECO:0000313" key="6">
    <source>
        <dbReference type="Proteomes" id="UP000006180"/>
    </source>
</evidence>
<dbReference type="Pfam" id="PF06094">
    <property type="entry name" value="GGACT"/>
    <property type="match status" value="1"/>
</dbReference>
<dbReference type="AlphaFoldDB" id="I3XAT0"/>
<dbReference type="GO" id="GO:0005829">
    <property type="term" value="C:cytosol"/>
    <property type="evidence" value="ECO:0007669"/>
    <property type="project" value="TreeGrafter"/>
</dbReference>
<proteinExistence type="inferred from homology"/>
<evidence type="ECO:0000256" key="2">
    <source>
        <dbReference type="PIRSR" id="PIRSR639126-1"/>
    </source>
</evidence>